<evidence type="ECO:0000313" key="1">
    <source>
        <dbReference type="EMBL" id="PFG28153.1"/>
    </source>
</evidence>
<dbReference type="EMBL" id="PDJF01000001">
    <property type="protein sequence ID" value="PFG28153.1"/>
    <property type="molecule type" value="Genomic_DNA"/>
</dbReference>
<comment type="caution">
    <text evidence="1">The sequence shown here is derived from an EMBL/GenBank/DDBJ whole genome shotgun (WGS) entry which is preliminary data.</text>
</comment>
<dbReference type="RefSeq" id="WP_048380101.1">
    <property type="nucleotide sequence ID" value="NZ_LDYE01000006.1"/>
</dbReference>
<dbReference type="Proteomes" id="UP000221653">
    <property type="component" value="Unassembled WGS sequence"/>
</dbReference>
<name>A0A2A9DNI2_9CORY</name>
<protein>
    <submittedName>
        <fullName evidence="1">Uncharacterized protein DUF4298</fullName>
    </submittedName>
</protein>
<accession>A0A2A9DNI2</accession>
<evidence type="ECO:0000313" key="2">
    <source>
        <dbReference type="Proteomes" id="UP000221653"/>
    </source>
</evidence>
<keyword evidence="2" id="KW-1185">Reference proteome</keyword>
<sequence length="99" mass="11308">MELPERVQANNARLERITDTNARLALVADQLRDGWQTLAPLIEYYETQWQDDFHTFSDEPVGLFSEDGVWNEMGSFYHAVKEIAEVAGEIVKEYEGAGD</sequence>
<reference evidence="1 2" key="1">
    <citation type="submission" date="2017-10" db="EMBL/GenBank/DDBJ databases">
        <title>Sequencing the genomes of 1000 actinobacteria strains.</title>
        <authorList>
            <person name="Klenk H.-P."/>
        </authorList>
    </citation>
    <scope>NUCLEOTIDE SEQUENCE [LARGE SCALE GENOMIC DNA]</scope>
    <source>
        <strain evidence="1 2">DSM 20688</strain>
    </source>
</reference>
<organism evidence="1 2">
    <name type="scientific">Corynebacterium renale</name>
    <dbReference type="NCBI Taxonomy" id="1724"/>
    <lineage>
        <taxon>Bacteria</taxon>
        <taxon>Bacillati</taxon>
        <taxon>Actinomycetota</taxon>
        <taxon>Actinomycetes</taxon>
        <taxon>Mycobacteriales</taxon>
        <taxon>Corynebacteriaceae</taxon>
        <taxon>Corynebacterium</taxon>
    </lineage>
</organism>
<proteinExistence type="predicted"/>
<dbReference type="AlphaFoldDB" id="A0A2A9DNI2"/>
<gene>
    <name evidence="1" type="ORF">ATK06_1249</name>
</gene>
<dbReference type="OrthoDB" id="5148784at2"/>